<organism evidence="2 3">
    <name type="scientific">Paraburkholderia monticola</name>
    <dbReference type="NCBI Taxonomy" id="1399968"/>
    <lineage>
        <taxon>Bacteria</taxon>
        <taxon>Pseudomonadati</taxon>
        <taxon>Pseudomonadota</taxon>
        <taxon>Betaproteobacteria</taxon>
        <taxon>Burkholderiales</taxon>
        <taxon>Burkholderiaceae</taxon>
        <taxon>Paraburkholderia</taxon>
    </lineage>
</organism>
<dbReference type="RefSeq" id="WP_062127268.1">
    <property type="nucleotide sequence ID" value="NZ_LRBG01000007.1"/>
</dbReference>
<reference evidence="2 3" key="1">
    <citation type="journal article" date="2015" name="Int. J. Syst. Evol. Microbiol.">
        <title>Burkholderia monticola sp. nov., isolated from mountain soil.</title>
        <authorList>
            <person name="Baek I."/>
            <person name="Seo B."/>
            <person name="Lee I."/>
            <person name="Yi H."/>
            <person name="Chun J."/>
        </authorList>
    </citation>
    <scope>NUCLEOTIDE SEQUENCE [LARGE SCALE GENOMIC DNA]</scope>
    <source>
        <strain evidence="2 3">JC2948</strain>
    </source>
</reference>
<feature type="signal peptide" evidence="1">
    <location>
        <begin position="1"/>
        <end position="22"/>
    </location>
</feature>
<accession>A0A149PUF9</accession>
<evidence type="ECO:0000313" key="2">
    <source>
        <dbReference type="EMBL" id="KXU88680.1"/>
    </source>
</evidence>
<dbReference type="OrthoDB" id="9035534at2"/>
<evidence type="ECO:0008006" key="4">
    <source>
        <dbReference type="Google" id="ProtNLM"/>
    </source>
</evidence>
<keyword evidence="3" id="KW-1185">Reference proteome</keyword>
<dbReference type="EMBL" id="LRBG01000007">
    <property type="protein sequence ID" value="KXU88680.1"/>
    <property type="molecule type" value="Genomic_DNA"/>
</dbReference>
<dbReference type="Pfam" id="PF13663">
    <property type="entry name" value="DUF4148"/>
    <property type="match status" value="1"/>
</dbReference>
<dbReference type="STRING" id="1399968.CI15_10210"/>
<sequence length="90" mass="9377">MKKLSFVALSFVVLAASSSAFAQGKTRAQVYQELIEAQQNGLDYITDASYPDVSPVFARQVEQHKQALAAQAAAAASHVASSSAPAVGAH</sequence>
<dbReference type="InterPro" id="IPR025421">
    <property type="entry name" value="DUF4148"/>
</dbReference>
<name>A0A149PUF9_9BURK</name>
<keyword evidence="1" id="KW-0732">Signal</keyword>
<evidence type="ECO:0000256" key="1">
    <source>
        <dbReference type="SAM" id="SignalP"/>
    </source>
</evidence>
<evidence type="ECO:0000313" key="3">
    <source>
        <dbReference type="Proteomes" id="UP000075613"/>
    </source>
</evidence>
<dbReference type="AlphaFoldDB" id="A0A149PUF9"/>
<dbReference type="Proteomes" id="UP000075613">
    <property type="component" value="Unassembled WGS sequence"/>
</dbReference>
<comment type="caution">
    <text evidence="2">The sequence shown here is derived from an EMBL/GenBank/DDBJ whole genome shotgun (WGS) entry which is preliminary data.</text>
</comment>
<protein>
    <recommendedName>
        <fullName evidence="4">DUF4148 domain-containing protein</fullName>
    </recommendedName>
</protein>
<gene>
    <name evidence="2" type="ORF">CI15_10210</name>
</gene>
<feature type="chain" id="PRO_5007551623" description="DUF4148 domain-containing protein" evidence="1">
    <location>
        <begin position="23"/>
        <end position="90"/>
    </location>
</feature>
<proteinExistence type="predicted"/>